<gene>
    <name evidence="1" type="ORF">METZ01_LOCUS260218</name>
</gene>
<name>A0A382J5F6_9ZZZZ</name>
<sequence>VIYNKKKSILESLPNLKTKTSSVYDYSVCDFDNLISHHACLPIWYGQEKNITDKVLNELTIIR</sequence>
<dbReference type="EMBL" id="UINC01072021">
    <property type="protein sequence ID" value="SVC07364.1"/>
    <property type="molecule type" value="Genomic_DNA"/>
</dbReference>
<feature type="non-terminal residue" evidence="1">
    <location>
        <position position="1"/>
    </location>
</feature>
<reference evidence="1" key="1">
    <citation type="submission" date="2018-05" db="EMBL/GenBank/DDBJ databases">
        <authorList>
            <person name="Lanie J.A."/>
            <person name="Ng W.-L."/>
            <person name="Kazmierczak K.M."/>
            <person name="Andrzejewski T.M."/>
            <person name="Davidsen T.M."/>
            <person name="Wayne K.J."/>
            <person name="Tettelin H."/>
            <person name="Glass J.I."/>
            <person name="Rusch D."/>
            <person name="Podicherti R."/>
            <person name="Tsui H.-C.T."/>
            <person name="Winkler M.E."/>
        </authorList>
    </citation>
    <scope>NUCLEOTIDE SEQUENCE</scope>
</reference>
<protein>
    <submittedName>
        <fullName evidence="1">Uncharacterized protein</fullName>
    </submittedName>
</protein>
<organism evidence="1">
    <name type="scientific">marine metagenome</name>
    <dbReference type="NCBI Taxonomy" id="408172"/>
    <lineage>
        <taxon>unclassified sequences</taxon>
        <taxon>metagenomes</taxon>
        <taxon>ecological metagenomes</taxon>
    </lineage>
</organism>
<accession>A0A382J5F6</accession>
<proteinExistence type="predicted"/>
<evidence type="ECO:0000313" key="1">
    <source>
        <dbReference type="EMBL" id="SVC07364.1"/>
    </source>
</evidence>
<dbReference type="AlphaFoldDB" id="A0A382J5F6"/>